<feature type="signal peptide" evidence="1">
    <location>
        <begin position="1"/>
        <end position="23"/>
    </location>
</feature>
<dbReference type="EMBL" id="JAGQDD010000001">
    <property type="protein sequence ID" value="MBQ0929385.1"/>
    <property type="molecule type" value="Genomic_DNA"/>
</dbReference>
<keyword evidence="1" id="KW-0732">Signal</keyword>
<evidence type="ECO:0000256" key="1">
    <source>
        <dbReference type="SAM" id="SignalP"/>
    </source>
</evidence>
<name>A0A941BA33_9BURK</name>
<dbReference type="AlphaFoldDB" id="A0A941BA33"/>
<reference evidence="2 3" key="1">
    <citation type="submission" date="2021-04" db="EMBL/GenBank/DDBJ databases">
        <title>The genome sequence of Ideonella sp. 3Y2.</title>
        <authorList>
            <person name="Liu Y."/>
        </authorList>
    </citation>
    <scope>NUCLEOTIDE SEQUENCE [LARGE SCALE GENOMIC DNA]</scope>
    <source>
        <strain evidence="2 3">3Y2</strain>
    </source>
</reference>
<gene>
    <name evidence="2" type="ORF">KAK03_02735</name>
</gene>
<proteinExistence type="predicted"/>
<keyword evidence="3" id="KW-1185">Reference proteome</keyword>
<organism evidence="2 3">
    <name type="scientific">Ideonella alba</name>
    <dbReference type="NCBI Taxonomy" id="2824118"/>
    <lineage>
        <taxon>Bacteria</taxon>
        <taxon>Pseudomonadati</taxon>
        <taxon>Pseudomonadota</taxon>
        <taxon>Betaproteobacteria</taxon>
        <taxon>Burkholderiales</taxon>
        <taxon>Sphaerotilaceae</taxon>
        <taxon>Ideonella</taxon>
    </lineage>
</organism>
<evidence type="ECO:0008006" key="4">
    <source>
        <dbReference type="Google" id="ProtNLM"/>
    </source>
</evidence>
<accession>A0A941BA33</accession>
<protein>
    <recommendedName>
        <fullName evidence="4">Tetratricopeptide repeat protein</fullName>
    </recommendedName>
</protein>
<evidence type="ECO:0000313" key="2">
    <source>
        <dbReference type="EMBL" id="MBQ0929385.1"/>
    </source>
</evidence>
<feature type="chain" id="PRO_5037368875" description="Tetratricopeptide repeat protein" evidence="1">
    <location>
        <begin position="24"/>
        <end position="405"/>
    </location>
</feature>
<dbReference type="RefSeq" id="WP_210851630.1">
    <property type="nucleotide sequence ID" value="NZ_JAGQDD010000001.1"/>
</dbReference>
<evidence type="ECO:0000313" key="3">
    <source>
        <dbReference type="Proteomes" id="UP000676246"/>
    </source>
</evidence>
<dbReference type="Proteomes" id="UP000676246">
    <property type="component" value="Unassembled WGS sequence"/>
</dbReference>
<sequence length="405" mass="42995">MRLRVFARLFALAWLLGASALSAQPAPEPLRPEVAKPLQAAQEAIRAGQGAQALARVREAEAVPQPNAQERYLILRLRAPAAALAGEHSQAVADFEAVLASDRLPAAERPALWQVLLQTAQRANDPAAVVRVVRAQQVEGAREPRLWLALAQAQATLKNDAGVVQALQGLVADDEAASRPTAEAPLKLLAATQLRQVDAAGYATTLEHLLRHHPQPAYWADRLARLRAAPGFPPRLLLDTWRLARQAGALLDADDAAELLRLAVQAGLPGEALAVLDEAQSRGLLSASSAEVARRPALQRALAQDQAGLAGSEADARRAPDGQALFSLGQAMVSMGQTEPGLQRMAEGLARGGLRQPDEARLRLAVARWQAGHAEAARSEWRALAAGPAGPVADLARLWGLLAAR</sequence>
<comment type="caution">
    <text evidence="2">The sequence shown here is derived from an EMBL/GenBank/DDBJ whole genome shotgun (WGS) entry which is preliminary data.</text>
</comment>